<feature type="transmembrane region" description="Helical" evidence="1">
    <location>
        <begin position="244"/>
        <end position="265"/>
    </location>
</feature>
<comment type="caution">
    <text evidence="3">The sequence shown here is derived from an EMBL/GenBank/DDBJ whole genome shotgun (WGS) entry which is preliminary data.</text>
</comment>
<dbReference type="PANTHER" id="PTHR38034:SF1">
    <property type="entry name" value="INNER MEMBRANE PROTEIN YPJD"/>
    <property type="match status" value="1"/>
</dbReference>
<dbReference type="STRING" id="762967.HMPREF9440_00426"/>
<dbReference type="InterPro" id="IPR002541">
    <property type="entry name" value="Cyt_c_assembly"/>
</dbReference>
<reference evidence="3 4" key="1">
    <citation type="submission" date="2011-11" db="EMBL/GenBank/DDBJ databases">
        <authorList>
            <person name="Weinstock G."/>
            <person name="Sodergren E."/>
            <person name="Clifton S."/>
            <person name="Fulton L."/>
            <person name="Fulton B."/>
            <person name="Courtney L."/>
            <person name="Fronick C."/>
            <person name="Harrison M."/>
            <person name="Strong C."/>
            <person name="Farmer C."/>
            <person name="Delahaunty K."/>
            <person name="Markovic C."/>
            <person name="Hall O."/>
            <person name="Minx P."/>
            <person name="Tomlinson C."/>
            <person name="Mitreva M."/>
            <person name="Hou S."/>
            <person name="Chen J."/>
            <person name="Wollam A."/>
            <person name="Pepin K.H."/>
            <person name="Johnson M."/>
            <person name="Bhonagiri V."/>
            <person name="Zhang X."/>
            <person name="Suruliraj S."/>
            <person name="Warren W."/>
            <person name="Chinwalla A."/>
            <person name="Mardis E.R."/>
            <person name="Wilson R.K."/>
        </authorList>
    </citation>
    <scope>NUCLEOTIDE SEQUENCE [LARGE SCALE GENOMIC DNA]</scope>
    <source>
        <strain evidence="3 4">YIT 11816</strain>
    </source>
</reference>
<dbReference type="AlphaFoldDB" id="H3KCH4"/>
<feature type="transmembrane region" description="Helical" evidence="1">
    <location>
        <begin position="6"/>
        <end position="24"/>
    </location>
</feature>
<dbReference type="OrthoDB" id="9780793at2"/>
<keyword evidence="4" id="KW-1185">Reference proteome</keyword>
<evidence type="ECO:0000256" key="1">
    <source>
        <dbReference type="SAM" id="Phobius"/>
    </source>
</evidence>
<dbReference type="PATRIC" id="fig|762967.3.peg.357"/>
<dbReference type="HOGENOM" id="CLU_049710_1_1_4"/>
<feature type="transmembrane region" description="Helical" evidence="1">
    <location>
        <begin position="95"/>
        <end position="113"/>
    </location>
</feature>
<feature type="transmembrane region" description="Helical" evidence="1">
    <location>
        <begin position="36"/>
        <end position="52"/>
    </location>
</feature>
<dbReference type="Proteomes" id="UP000004956">
    <property type="component" value="Unassembled WGS sequence"/>
</dbReference>
<dbReference type="GO" id="GO:0020037">
    <property type="term" value="F:heme binding"/>
    <property type="evidence" value="ECO:0007669"/>
    <property type="project" value="InterPro"/>
</dbReference>
<dbReference type="GO" id="GO:0017004">
    <property type="term" value="P:cytochrome complex assembly"/>
    <property type="evidence" value="ECO:0007669"/>
    <property type="project" value="InterPro"/>
</dbReference>
<evidence type="ECO:0000313" key="3">
    <source>
        <dbReference type="EMBL" id="EHY32173.1"/>
    </source>
</evidence>
<dbReference type="Pfam" id="PF01578">
    <property type="entry name" value="Cytochrom_C_asm"/>
    <property type="match status" value="1"/>
</dbReference>
<keyword evidence="1" id="KW-1133">Transmembrane helix</keyword>
<keyword evidence="1" id="KW-0472">Membrane</keyword>
<evidence type="ECO:0000313" key="4">
    <source>
        <dbReference type="Proteomes" id="UP000004956"/>
    </source>
</evidence>
<organism evidence="3 4">
    <name type="scientific">Sutterella parvirubra YIT 11816</name>
    <dbReference type="NCBI Taxonomy" id="762967"/>
    <lineage>
        <taxon>Bacteria</taxon>
        <taxon>Pseudomonadati</taxon>
        <taxon>Pseudomonadota</taxon>
        <taxon>Betaproteobacteria</taxon>
        <taxon>Burkholderiales</taxon>
        <taxon>Sutterellaceae</taxon>
        <taxon>Sutterella</taxon>
    </lineage>
</organism>
<dbReference type="InterPro" id="IPR052372">
    <property type="entry name" value="YpjD/HemX"/>
</dbReference>
<keyword evidence="1" id="KW-0812">Transmembrane</keyword>
<feature type="transmembrane region" description="Helical" evidence="1">
    <location>
        <begin position="218"/>
        <end position="237"/>
    </location>
</feature>
<name>H3KCH4_9BURK</name>
<feature type="transmembrane region" description="Helical" evidence="1">
    <location>
        <begin position="180"/>
        <end position="198"/>
    </location>
</feature>
<feature type="transmembrane region" description="Helical" evidence="1">
    <location>
        <begin position="64"/>
        <end position="83"/>
    </location>
</feature>
<dbReference type="EMBL" id="AFBQ01000049">
    <property type="protein sequence ID" value="EHY32173.1"/>
    <property type="molecule type" value="Genomic_DNA"/>
</dbReference>
<feature type="domain" description="Cytochrome c assembly protein" evidence="2">
    <location>
        <begin position="66"/>
        <end position="267"/>
    </location>
</feature>
<sequence length="269" mass="29689">MTSLTICSGIAALLYLAAGMAIVGAMKQKAGKASSLIRWPVLLGLILHGYAVEGEMFRPDAVHFGFAFALSVTFFFAVIALFIETIIHRLHGQFGIILIAAAFGTILPVIFPGNPIPAQEWTVLFRWHLLLALAAYSFMTIALVQAVLMGLQNRQLKAAATTSENNFLDSLPGLVVMERIFFRIVAVGFVCLTLVLLTGSFATHEMKGTWLLMDHKTLLTWIAWVIFGLLLGGRRFAGWRAKTALNWFWAGFAVLVIAYVGYSFIREIF</sequence>
<evidence type="ECO:0000259" key="2">
    <source>
        <dbReference type="Pfam" id="PF01578"/>
    </source>
</evidence>
<protein>
    <submittedName>
        <fullName evidence="3">Cytochrome c assembly protein</fullName>
    </submittedName>
</protein>
<dbReference type="PANTHER" id="PTHR38034">
    <property type="entry name" value="INNER MEMBRANE PROTEIN YPJD"/>
    <property type="match status" value="1"/>
</dbReference>
<feature type="transmembrane region" description="Helical" evidence="1">
    <location>
        <begin position="125"/>
        <end position="148"/>
    </location>
</feature>
<dbReference type="RefSeq" id="WP_008540925.1">
    <property type="nucleotide sequence ID" value="NZ_JH604877.1"/>
</dbReference>
<proteinExistence type="predicted"/>
<accession>H3KCH4</accession>
<gene>
    <name evidence="3" type="ORF">HMPREF9440_00426</name>
</gene>